<dbReference type="PANTHER" id="PTHR42770:SF16">
    <property type="entry name" value="AMINO ACID PERMEASE"/>
    <property type="match status" value="1"/>
</dbReference>
<evidence type="ECO:0000259" key="6">
    <source>
        <dbReference type="Pfam" id="PF00324"/>
    </source>
</evidence>
<comment type="caution">
    <text evidence="7">The sequence shown here is derived from an EMBL/GenBank/DDBJ whole genome shotgun (WGS) entry which is preliminary data.</text>
</comment>
<feature type="domain" description="Amino acid permease/ SLC12A" evidence="6">
    <location>
        <begin position="49"/>
        <end position="442"/>
    </location>
</feature>
<keyword evidence="8" id="KW-1185">Reference proteome</keyword>
<evidence type="ECO:0000313" key="7">
    <source>
        <dbReference type="EMBL" id="GLL09342.1"/>
    </source>
</evidence>
<gene>
    <name evidence="7" type="ORF">GCM10017577_04820</name>
</gene>
<proteinExistence type="predicted"/>
<dbReference type="Proteomes" id="UP001143463">
    <property type="component" value="Unassembled WGS sequence"/>
</dbReference>
<feature type="transmembrane region" description="Helical" evidence="5">
    <location>
        <begin position="134"/>
        <end position="153"/>
    </location>
</feature>
<evidence type="ECO:0000256" key="2">
    <source>
        <dbReference type="ARBA" id="ARBA00022692"/>
    </source>
</evidence>
<feature type="transmembrane region" description="Helical" evidence="5">
    <location>
        <begin position="371"/>
        <end position="391"/>
    </location>
</feature>
<evidence type="ECO:0000256" key="4">
    <source>
        <dbReference type="ARBA" id="ARBA00023136"/>
    </source>
</evidence>
<accession>A0A9W6NUH5</accession>
<feature type="transmembrane region" description="Helical" evidence="5">
    <location>
        <begin position="160"/>
        <end position="183"/>
    </location>
</feature>
<keyword evidence="3 5" id="KW-1133">Transmembrane helix</keyword>
<feature type="transmembrane region" description="Helical" evidence="5">
    <location>
        <begin position="16"/>
        <end position="38"/>
    </location>
</feature>
<sequence length="466" mass="47403">MAASSTADQGSLRRVLGFWGTAAVSVGVMAPTLAMSVVGPEPTRLVGRAAPLAFVAAAALVLAVSAGFLNLSGEFAHAGSVYAFVGHSVGPRSGAFTGWVLLGTYLVFPWVSVAGITTFAQGLLRTLGVDPPDWYLLALAGWLVVGLLAAGGIRPTSRALLAFEAAAILLILALMAVIVHAITTGSAPAAQRVDIAVFTLPDGVPVSALVLAATAAFLAFAGFESAGSLGEEARAPRRVVPRAMLATITAGAIFYVACVAVQSWGFGTDPAGVARFASSSAPLGELAATYAGPGLAAGLYAVAVVSAVGAGLGCVLVAVRTLFAFGRDGLLPHILARVSPRSGAPSAALGLEMGVGLILISGFRLAGTTPIGMFFALATIGVLNLLVMYTITNLAAAGHHWRNHGPVRRMLLPLVGALIAVAVLVQTIWPPVTALPVVVVGWLVLGGLFVFIDRVRLRDALPEPEG</sequence>
<dbReference type="RefSeq" id="WP_197040401.1">
    <property type="nucleotide sequence ID" value="NZ_BAAAUZ010000013.1"/>
</dbReference>
<dbReference type="InterPro" id="IPR004841">
    <property type="entry name" value="AA-permease/SLC12A_dom"/>
</dbReference>
<feature type="transmembrane region" description="Helical" evidence="5">
    <location>
        <begin position="99"/>
        <end position="122"/>
    </location>
</feature>
<dbReference type="PANTHER" id="PTHR42770">
    <property type="entry name" value="AMINO ACID TRANSPORTER-RELATED"/>
    <property type="match status" value="1"/>
</dbReference>
<protein>
    <submittedName>
        <fullName evidence="7">Amino acid permease</fullName>
    </submittedName>
</protein>
<dbReference type="InterPro" id="IPR050367">
    <property type="entry name" value="APC_superfamily"/>
</dbReference>
<evidence type="ECO:0000256" key="5">
    <source>
        <dbReference type="SAM" id="Phobius"/>
    </source>
</evidence>
<reference evidence="7" key="1">
    <citation type="journal article" date="2014" name="Int. J. Syst. Evol. Microbiol.">
        <title>Complete genome sequence of Corynebacterium casei LMG S-19264T (=DSM 44701T), isolated from a smear-ripened cheese.</title>
        <authorList>
            <consortium name="US DOE Joint Genome Institute (JGI-PGF)"/>
            <person name="Walter F."/>
            <person name="Albersmeier A."/>
            <person name="Kalinowski J."/>
            <person name="Ruckert C."/>
        </authorList>
    </citation>
    <scope>NUCLEOTIDE SEQUENCE</scope>
    <source>
        <strain evidence="7">VKM Ac-1069</strain>
    </source>
</reference>
<feature type="transmembrane region" description="Helical" evidence="5">
    <location>
        <begin position="411"/>
        <end position="429"/>
    </location>
</feature>
<dbReference type="EMBL" id="BSFQ01000002">
    <property type="protein sequence ID" value="GLL09342.1"/>
    <property type="molecule type" value="Genomic_DNA"/>
</dbReference>
<dbReference type="GO" id="GO:0016020">
    <property type="term" value="C:membrane"/>
    <property type="evidence" value="ECO:0007669"/>
    <property type="project" value="UniProtKB-SubCell"/>
</dbReference>
<evidence type="ECO:0000313" key="8">
    <source>
        <dbReference type="Proteomes" id="UP001143463"/>
    </source>
</evidence>
<evidence type="ECO:0000256" key="1">
    <source>
        <dbReference type="ARBA" id="ARBA00004141"/>
    </source>
</evidence>
<keyword evidence="2 5" id="KW-0812">Transmembrane</keyword>
<feature type="transmembrane region" description="Helical" evidence="5">
    <location>
        <begin position="435"/>
        <end position="452"/>
    </location>
</feature>
<dbReference type="PIRSF" id="PIRSF006060">
    <property type="entry name" value="AA_transporter"/>
    <property type="match status" value="1"/>
</dbReference>
<dbReference type="Pfam" id="PF00324">
    <property type="entry name" value="AA_permease"/>
    <property type="match status" value="1"/>
</dbReference>
<comment type="subcellular location">
    <subcellularLocation>
        <location evidence="1">Membrane</location>
        <topology evidence="1">Multi-pass membrane protein</topology>
    </subcellularLocation>
</comment>
<feature type="transmembrane region" description="Helical" evidence="5">
    <location>
        <begin position="243"/>
        <end position="266"/>
    </location>
</feature>
<dbReference type="AlphaFoldDB" id="A0A9W6NUH5"/>
<keyword evidence="4 5" id="KW-0472">Membrane</keyword>
<dbReference type="Gene3D" id="1.20.1740.10">
    <property type="entry name" value="Amino acid/polyamine transporter I"/>
    <property type="match status" value="1"/>
</dbReference>
<dbReference type="GO" id="GO:0055085">
    <property type="term" value="P:transmembrane transport"/>
    <property type="evidence" value="ECO:0007669"/>
    <property type="project" value="InterPro"/>
</dbReference>
<name>A0A9W6NUH5_9PSEU</name>
<evidence type="ECO:0000256" key="3">
    <source>
        <dbReference type="ARBA" id="ARBA00022989"/>
    </source>
</evidence>
<feature type="transmembrane region" description="Helical" evidence="5">
    <location>
        <begin position="299"/>
        <end position="323"/>
    </location>
</feature>
<reference evidence="7" key="2">
    <citation type="submission" date="2023-01" db="EMBL/GenBank/DDBJ databases">
        <authorList>
            <person name="Sun Q."/>
            <person name="Evtushenko L."/>
        </authorList>
    </citation>
    <scope>NUCLEOTIDE SEQUENCE</scope>
    <source>
        <strain evidence="7">VKM Ac-1069</strain>
    </source>
</reference>
<organism evidence="7 8">
    <name type="scientific">Pseudonocardia halophobica</name>
    <dbReference type="NCBI Taxonomy" id="29401"/>
    <lineage>
        <taxon>Bacteria</taxon>
        <taxon>Bacillati</taxon>
        <taxon>Actinomycetota</taxon>
        <taxon>Actinomycetes</taxon>
        <taxon>Pseudonocardiales</taxon>
        <taxon>Pseudonocardiaceae</taxon>
        <taxon>Pseudonocardia</taxon>
    </lineage>
</organism>
<feature type="transmembrane region" description="Helical" evidence="5">
    <location>
        <begin position="344"/>
        <end position="365"/>
    </location>
</feature>
<feature type="transmembrane region" description="Helical" evidence="5">
    <location>
        <begin position="203"/>
        <end position="223"/>
    </location>
</feature>
<feature type="transmembrane region" description="Helical" evidence="5">
    <location>
        <begin position="50"/>
        <end position="71"/>
    </location>
</feature>